<dbReference type="EMBL" id="JAYMYR010000006">
    <property type="protein sequence ID" value="KAK7356802.1"/>
    <property type="molecule type" value="Genomic_DNA"/>
</dbReference>
<gene>
    <name evidence="1" type="ORF">VNO80_16080</name>
</gene>
<evidence type="ECO:0000313" key="1">
    <source>
        <dbReference type="EMBL" id="KAK7356802.1"/>
    </source>
</evidence>
<comment type="caution">
    <text evidence="1">The sequence shown here is derived from an EMBL/GenBank/DDBJ whole genome shotgun (WGS) entry which is preliminary data.</text>
</comment>
<dbReference type="AlphaFoldDB" id="A0AAN9MLT4"/>
<organism evidence="1 2">
    <name type="scientific">Phaseolus coccineus</name>
    <name type="common">Scarlet runner bean</name>
    <name type="synonym">Phaseolus multiflorus</name>
    <dbReference type="NCBI Taxonomy" id="3886"/>
    <lineage>
        <taxon>Eukaryota</taxon>
        <taxon>Viridiplantae</taxon>
        <taxon>Streptophyta</taxon>
        <taxon>Embryophyta</taxon>
        <taxon>Tracheophyta</taxon>
        <taxon>Spermatophyta</taxon>
        <taxon>Magnoliopsida</taxon>
        <taxon>eudicotyledons</taxon>
        <taxon>Gunneridae</taxon>
        <taxon>Pentapetalae</taxon>
        <taxon>rosids</taxon>
        <taxon>fabids</taxon>
        <taxon>Fabales</taxon>
        <taxon>Fabaceae</taxon>
        <taxon>Papilionoideae</taxon>
        <taxon>50 kb inversion clade</taxon>
        <taxon>NPAAA clade</taxon>
        <taxon>indigoferoid/millettioid clade</taxon>
        <taxon>Phaseoleae</taxon>
        <taxon>Phaseolus</taxon>
    </lineage>
</organism>
<accession>A0AAN9MLT4</accession>
<evidence type="ECO:0000313" key="2">
    <source>
        <dbReference type="Proteomes" id="UP001374584"/>
    </source>
</evidence>
<dbReference type="Proteomes" id="UP001374584">
    <property type="component" value="Unassembled WGS sequence"/>
</dbReference>
<protein>
    <submittedName>
        <fullName evidence="1">Uncharacterized protein</fullName>
    </submittedName>
</protein>
<keyword evidence="2" id="KW-1185">Reference proteome</keyword>
<name>A0AAN9MLT4_PHACN</name>
<proteinExistence type="predicted"/>
<reference evidence="1 2" key="1">
    <citation type="submission" date="2024-01" db="EMBL/GenBank/DDBJ databases">
        <title>The genomes of 5 underutilized Papilionoideae crops provide insights into root nodulation and disease resistanc.</title>
        <authorList>
            <person name="Jiang F."/>
        </authorList>
    </citation>
    <scope>NUCLEOTIDE SEQUENCE [LARGE SCALE GENOMIC DNA]</scope>
    <source>
        <strain evidence="1">JINMINGXINNONG_FW02</strain>
        <tissue evidence="1">Leaves</tissue>
    </source>
</reference>
<sequence>MLFGFLDQCHVEEMNSTDYIYLFIHNRLPLFFYCFSILHQNIVNLFDSCYMPSPVGNMKSSFCNQIAIFEYVRY</sequence>